<reference evidence="1 2" key="1">
    <citation type="journal article" date="2022" name="Plant J.">
        <title>Strategies of tolerance reflected in two North American maple genomes.</title>
        <authorList>
            <person name="McEvoy S.L."/>
            <person name="Sezen U.U."/>
            <person name="Trouern-Trend A."/>
            <person name="McMahon S.M."/>
            <person name="Schaberg P.G."/>
            <person name="Yang J."/>
            <person name="Wegrzyn J.L."/>
            <person name="Swenson N.G."/>
        </authorList>
    </citation>
    <scope>NUCLEOTIDE SEQUENCE [LARGE SCALE GENOMIC DNA]</scope>
    <source>
        <strain evidence="1">91603</strain>
    </source>
</reference>
<name>A0AAD5JQ44_ACENE</name>
<comment type="caution">
    <text evidence="1">The sequence shown here is derived from an EMBL/GenBank/DDBJ whole genome shotgun (WGS) entry which is preliminary data.</text>
</comment>
<proteinExistence type="predicted"/>
<gene>
    <name evidence="1" type="ORF">LWI28_012829</name>
</gene>
<protein>
    <submittedName>
        <fullName evidence="1">Uncharacterized protein</fullName>
    </submittedName>
</protein>
<sequence>MKIGVTEVIGNHAIPIAELGKEIQVSCRDSRDHDEDNNEMVGTAKAQRNGNHVTNKSLTKEDQSVDFSFCGGVLTEGVADMGKGNKEHVGDPKEHLGRVEDLYTVDMDVDIGLDISQLIINSGMNELGEKKREDGKLVGPKLGKWKIRASDGTRFASGVDLEIHRETKIGGG</sequence>
<organism evidence="1 2">
    <name type="scientific">Acer negundo</name>
    <name type="common">Box elder</name>
    <dbReference type="NCBI Taxonomy" id="4023"/>
    <lineage>
        <taxon>Eukaryota</taxon>
        <taxon>Viridiplantae</taxon>
        <taxon>Streptophyta</taxon>
        <taxon>Embryophyta</taxon>
        <taxon>Tracheophyta</taxon>
        <taxon>Spermatophyta</taxon>
        <taxon>Magnoliopsida</taxon>
        <taxon>eudicotyledons</taxon>
        <taxon>Gunneridae</taxon>
        <taxon>Pentapetalae</taxon>
        <taxon>rosids</taxon>
        <taxon>malvids</taxon>
        <taxon>Sapindales</taxon>
        <taxon>Sapindaceae</taxon>
        <taxon>Hippocastanoideae</taxon>
        <taxon>Acereae</taxon>
        <taxon>Acer</taxon>
    </lineage>
</organism>
<dbReference type="EMBL" id="JAJSOW010000002">
    <property type="protein sequence ID" value="KAI9198270.1"/>
    <property type="molecule type" value="Genomic_DNA"/>
</dbReference>
<accession>A0AAD5JQ44</accession>
<keyword evidence="2" id="KW-1185">Reference proteome</keyword>
<dbReference type="AlphaFoldDB" id="A0AAD5JQ44"/>
<dbReference type="Proteomes" id="UP001064489">
    <property type="component" value="Chromosome 13"/>
</dbReference>
<evidence type="ECO:0000313" key="2">
    <source>
        <dbReference type="Proteomes" id="UP001064489"/>
    </source>
</evidence>
<evidence type="ECO:0000313" key="1">
    <source>
        <dbReference type="EMBL" id="KAI9198270.1"/>
    </source>
</evidence>